<dbReference type="InterPro" id="IPR035901">
    <property type="entry name" value="GIY-YIG_endonuc_sf"/>
</dbReference>
<comment type="similarity">
    <text evidence="2">To endonucleases of group I introns of fungi and phage.</text>
</comment>
<evidence type="ECO:0000313" key="7">
    <source>
        <dbReference type="EMBL" id="CAB4157958.1"/>
    </source>
</evidence>
<dbReference type="Gene3D" id="3.40.1440.10">
    <property type="entry name" value="GIY-YIG endonuclease"/>
    <property type="match status" value="1"/>
</dbReference>
<dbReference type="Pfam" id="PF01541">
    <property type="entry name" value="GIY-YIG"/>
    <property type="match status" value="1"/>
</dbReference>
<reference evidence="7" key="1">
    <citation type="submission" date="2020-04" db="EMBL/GenBank/DDBJ databases">
        <authorList>
            <person name="Chiriac C."/>
            <person name="Salcher M."/>
            <person name="Ghai R."/>
            <person name="Kavagutti S V."/>
        </authorList>
    </citation>
    <scope>NUCLEOTIDE SEQUENCE</scope>
</reference>
<feature type="compositionally biased region" description="Basic and acidic residues" evidence="4">
    <location>
        <begin position="155"/>
        <end position="164"/>
    </location>
</feature>
<feature type="domain" description="Nuclease associated modular" evidence="5">
    <location>
        <begin position="175"/>
        <end position="191"/>
    </location>
</feature>
<evidence type="ECO:0000259" key="5">
    <source>
        <dbReference type="SMART" id="SM00496"/>
    </source>
</evidence>
<keyword evidence="7" id="KW-0255">Endonuclease</keyword>
<evidence type="ECO:0000256" key="4">
    <source>
        <dbReference type="SAM" id="MobiDB-lite"/>
    </source>
</evidence>
<organism evidence="7">
    <name type="scientific">uncultured Caudovirales phage</name>
    <dbReference type="NCBI Taxonomy" id="2100421"/>
    <lineage>
        <taxon>Viruses</taxon>
        <taxon>Duplodnaviria</taxon>
        <taxon>Heunggongvirae</taxon>
        <taxon>Uroviricota</taxon>
        <taxon>Caudoviricetes</taxon>
        <taxon>Peduoviridae</taxon>
        <taxon>Maltschvirus</taxon>
        <taxon>Maltschvirus maltsch</taxon>
    </lineage>
</organism>
<dbReference type="GO" id="GO:0003677">
    <property type="term" value="F:DNA binding"/>
    <property type="evidence" value="ECO:0007669"/>
    <property type="project" value="InterPro"/>
</dbReference>
<feature type="region of interest" description="Disordered" evidence="4">
    <location>
        <begin position="133"/>
        <end position="182"/>
    </location>
</feature>
<dbReference type="InterPro" id="IPR003611">
    <property type="entry name" value="NUMOD3"/>
</dbReference>
<evidence type="ECO:0000256" key="3">
    <source>
        <dbReference type="ARBA" id="ARBA00022842"/>
    </source>
</evidence>
<evidence type="ECO:0000256" key="1">
    <source>
        <dbReference type="ARBA" id="ARBA00001946"/>
    </source>
</evidence>
<dbReference type="Pfam" id="PF07460">
    <property type="entry name" value="NUMOD3"/>
    <property type="match status" value="1"/>
</dbReference>
<sequence length="223" mass="25845">MPANSVYWIHHKDHTDMFSQGYIGVSQDAKKRWEQHFKRSENTYLRNAINKYGWDNLIKEIVLIGDKDYCFDIEKKLRPFVSIGWNIVEGGGNPPKSKKGINLGRPAWNKGVSWDEETKKQISNKVAELWENQHYRDNMSKKHKGLTSPMKGKNHSSESIEKMRLSKLGKPSPKKGKKAKPETLEKIKATFLANKWLCPHCQKEGLGKHTATRWHFNNCKKKS</sequence>
<feature type="domain" description="Nuclease associated modular" evidence="5">
    <location>
        <begin position="151"/>
        <end position="167"/>
    </location>
</feature>
<accession>A0A6J5NLX8</accession>
<dbReference type="SUPFAM" id="SSF82771">
    <property type="entry name" value="GIY-YIG endonuclease"/>
    <property type="match status" value="1"/>
</dbReference>
<dbReference type="EMBL" id="LR796382">
    <property type="protein sequence ID" value="CAB4140492.1"/>
    <property type="molecule type" value="Genomic_DNA"/>
</dbReference>
<dbReference type="EMBL" id="LR796652">
    <property type="protein sequence ID" value="CAB4157958.1"/>
    <property type="molecule type" value="Genomic_DNA"/>
</dbReference>
<dbReference type="GO" id="GO:0004519">
    <property type="term" value="F:endonuclease activity"/>
    <property type="evidence" value="ECO:0007669"/>
    <property type="project" value="UniProtKB-KW"/>
</dbReference>
<dbReference type="SMART" id="SM00496">
    <property type="entry name" value="IENR2"/>
    <property type="match status" value="3"/>
</dbReference>
<keyword evidence="3" id="KW-0460">Magnesium</keyword>
<feature type="domain" description="Nuclease associated modular" evidence="5">
    <location>
        <begin position="110"/>
        <end position="126"/>
    </location>
</feature>
<keyword evidence="7" id="KW-0540">Nuclease</keyword>
<comment type="cofactor">
    <cofactor evidence="1">
        <name>Mg(2+)</name>
        <dbReference type="ChEBI" id="CHEBI:18420"/>
    </cofactor>
</comment>
<evidence type="ECO:0000313" key="6">
    <source>
        <dbReference type="EMBL" id="CAB4140492.1"/>
    </source>
</evidence>
<name>A0A6J5NLX8_9CAUD</name>
<protein>
    <submittedName>
        <fullName evidence="7">GrpIintron_endo, group I intron endonuclease</fullName>
    </submittedName>
</protein>
<dbReference type="InterPro" id="IPR000305">
    <property type="entry name" value="GIY-YIG_endonuc"/>
</dbReference>
<proteinExistence type="predicted"/>
<keyword evidence="7" id="KW-0378">Hydrolase</keyword>
<gene>
    <name evidence="6" type="ORF">UFOVP409_43</name>
    <name evidence="7" type="ORF">UFOVP684_59</name>
</gene>
<evidence type="ECO:0000256" key="2">
    <source>
        <dbReference type="ARBA" id="ARBA00010045"/>
    </source>
</evidence>